<protein>
    <submittedName>
        <fullName evidence="1">DUF3465 domain-containing protein</fullName>
    </submittedName>
</protein>
<dbReference type="Pfam" id="PF11948">
    <property type="entry name" value="DUF3465"/>
    <property type="match status" value="1"/>
</dbReference>
<dbReference type="InterPro" id="IPR021856">
    <property type="entry name" value="DUF3465"/>
</dbReference>
<keyword evidence="2" id="KW-1185">Reference proteome</keyword>
<name>A0A5N0T4L4_9GAMM</name>
<dbReference type="RefSeq" id="WP_150865187.1">
    <property type="nucleotide sequence ID" value="NZ_VYXP01000011.1"/>
</dbReference>
<evidence type="ECO:0000313" key="2">
    <source>
        <dbReference type="Proteomes" id="UP000325372"/>
    </source>
</evidence>
<dbReference type="Proteomes" id="UP000325372">
    <property type="component" value="Unassembled WGS sequence"/>
</dbReference>
<dbReference type="AlphaFoldDB" id="A0A5N0T4L4"/>
<accession>A0A5N0T4L4</accession>
<gene>
    <name evidence="1" type="ORF">F3N42_14150</name>
</gene>
<proteinExistence type="predicted"/>
<reference evidence="1 2" key="1">
    <citation type="submission" date="2019-09" db="EMBL/GenBank/DDBJ databases">
        <title>Wenzhouxiangella sp. Genome sequencing and assembly.</title>
        <authorList>
            <person name="Zhang R."/>
        </authorList>
    </citation>
    <scope>NUCLEOTIDE SEQUENCE [LARGE SCALE GENOMIC DNA]</scope>
    <source>
        <strain evidence="1 2">W260</strain>
    </source>
</reference>
<comment type="caution">
    <text evidence="1">The sequence shown here is derived from an EMBL/GenBank/DDBJ whole genome shotgun (WGS) entry which is preliminary data.</text>
</comment>
<dbReference type="EMBL" id="VYXP01000011">
    <property type="protein sequence ID" value="KAA9129791.1"/>
    <property type="molecule type" value="Genomic_DNA"/>
</dbReference>
<sequence>MKILIKGMIFSLVLFVIGLVFSPTLKLAVFPDLDDTGLIQQAWNQRNSNVLVEVKARVVRIHPDIVDFETFQAFTVELDSGMTVRVHHNIDLAPRVPVSANAEIRLRGEYDWNPEGGLIHWTHNAENSERKGGWIEVNGRRFL</sequence>
<organism evidence="1 2">
    <name type="scientific">Marinihelvus fidelis</name>
    <dbReference type="NCBI Taxonomy" id="2613842"/>
    <lineage>
        <taxon>Bacteria</taxon>
        <taxon>Pseudomonadati</taxon>
        <taxon>Pseudomonadota</taxon>
        <taxon>Gammaproteobacteria</taxon>
        <taxon>Chromatiales</taxon>
        <taxon>Wenzhouxiangellaceae</taxon>
        <taxon>Marinihelvus</taxon>
    </lineage>
</organism>
<evidence type="ECO:0000313" key="1">
    <source>
        <dbReference type="EMBL" id="KAA9129791.1"/>
    </source>
</evidence>